<name>A0A8E2U1R3_9GAMM</name>
<evidence type="ECO:0000313" key="6">
    <source>
        <dbReference type="Proteomes" id="UP000235881"/>
    </source>
</evidence>
<dbReference type="GO" id="GO:0005829">
    <property type="term" value="C:cytosol"/>
    <property type="evidence" value="ECO:0007669"/>
    <property type="project" value="TreeGrafter"/>
</dbReference>
<dbReference type="GO" id="GO:0004536">
    <property type="term" value="F:DNA nuclease activity"/>
    <property type="evidence" value="ECO:0007669"/>
    <property type="project" value="InterPro"/>
</dbReference>
<dbReference type="Proteomes" id="UP000235881">
    <property type="component" value="Unassembled WGS sequence"/>
</dbReference>
<dbReference type="InterPro" id="IPR015991">
    <property type="entry name" value="TatD/YcfH-like"/>
</dbReference>
<keyword evidence="2 4" id="KW-0479">Metal-binding</keyword>
<feature type="binding site" evidence="4">
    <location>
        <position position="207"/>
    </location>
    <ligand>
        <name>a divalent metal cation</name>
        <dbReference type="ChEBI" id="CHEBI:60240"/>
        <label>1</label>
    </ligand>
</feature>
<dbReference type="InterPro" id="IPR018228">
    <property type="entry name" value="DNase_TatD-rel_CS"/>
</dbReference>
<keyword evidence="3" id="KW-0378">Hydrolase</keyword>
<dbReference type="GO" id="GO:0016788">
    <property type="term" value="F:hydrolase activity, acting on ester bonds"/>
    <property type="evidence" value="ECO:0007669"/>
    <property type="project" value="InterPro"/>
</dbReference>
<dbReference type="RefSeq" id="WP_102827798.1">
    <property type="nucleotide sequence ID" value="NZ_CP065721.1"/>
</dbReference>
<dbReference type="PIRSF" id="PIRSF005902">
    <property type="entry name" value="DNase_TatD"/>
    <property type="match status" value="1"/>
</dbReference>
<dbReference type="NCBIfam" id="TIGR00010">
    <property type="entry name" value="YchF/TatD family DNA exonuclease"/>
    <property type="match status" value="1"/>
</dbReference>
<gene>
    <name evidence="5" type="ORF">CXK95_04835</name>
</gene>
<organism evidence="5 6">
    <name type="scientific">Stutzerimonas degradans</name>
    <dbReference type="NCBI Taxonomy" id="2968968"/>
    <lineage>
        <taxon>Bacteria</taxon>
        <taxon>Pseudomonadati</taxon>
        <taxon>Pseudomonadota</taxon>
        <taxon>Gammaproteobacteria</taxon>
        <taxon>Pseudomonadales</taxon>
        <taxon>Pseudomonadaceae</taxon>
        <taxon>Stutzerimonas</taxon>
    </lineage>
</organism>
<dbReference type="PROSITE" id="PS01091">
    <property type="entry name" value="TATD_3"/>
    <property type="match status" value="1"/>
</dbReference>
<dbReference type="PANTHER" id="PTHR46124">
    <property type="entry name" value="D-AMINOACYL-TRNA DEACYLASE"/>
    <property type="match status" value="1"/>
</dbReference>
<feature type="binding site" evidence="4">
    <location>
        <position position="157"/>
    </location>
    <ligand>
        <name>a divalent metal cation</name>
        <dbReference type="ChEBI" id="CHEBI:60240"/>
        <label>2</label>
    </ligand>
</feature>
<feature type="binding site" evidence="4">
    <location>
        <position position="9"/>
    </location>
    <ligand>
        <name>a divalent metal cation</name>
        <dbReference type="ChEBI" id="CHEBI:60240"/>
        <label>1</label>
    </ligand>
</feature>
<dbReference type="Gene3D" id="3.20.20.140">
    <property type="entry name" value="Metal-dependent hydrolases"/>
    <property type="match status" value="1"/>
</dbReference>
<protein>
    <submittedName>
        <fullName evidence="5">TatD family deoxyribonuclease</fullName>
    </submittedName>
</protein>
<proteinExistence type="inferred from homology"/>
<feature type="binding site" evidence="4">
    <location>
        <position position="97"/>
    </location>
    <ligand>
        <name>a divalent metal cation</name>
        <dbReference type="ChEBI" id="CHEBI:60240"/>
        <label>1</label>
    </ligand>
</feature>
<accession>A0A8E2U1R3</accession>
<dbReference type="CDD" id="cd01310">
    <property type="entry name" value="TatD_DNAse"/>
    <property type="match status" value="1"/>
</dbReference>
<feature type="binding site" evidence="4">
    <location>
        <position position="133"/>
    </location>
    <ligand>
        <name>a divalent metal cation</name>
        <dbReference type="ChEBI" id="CHEBI:60240"/>
        <label>2</label>
    </ligand>
</feature>
<evidence type="ECO:0000256" key="4">
    <source>
        <dbReference type="PIRSR" id="PIRSR005902-1"/>
    </source>
</evidence>
<dbReference type="GO" id="GO:0046872">
    <property type="term" value="F:metal ion binding"/>
    <property type="evidence" value="ECO:0007669"/>
    <property type="project" value="UniProtKB-KW"/>
</dbReference>
<keyword evidence="6" id="KW-1185">Reference proteome</keyword>
<evidence type="ECO:0000256" key="1">
    <source>
        <dbReference type="ARBA" id="ARBA00009275"/>
    </source>
</evidence>
<feature type="binding site" evidence="4">
    <location>
        <position position="7"/>
    </location>
    <ligand>
        <name>a divalent metal cation</name>
        <dbReference type="ChEBI" id="CHEBI:60240"/>
        <label>1</label>
    </ligand>
</feature>
<dbReference type="PANTHER" id="PTHR46124:SF3">
    <property type="entry name" value="HYDROLASE"/>
    <property type="match status" value="1"/>
</dbReference>
<evidence type="ECO:0000313" key="5">
    <source>
        <dbReference type="EMBL" id="PNF77021.1"/>
    </source>
</evidence>
<dbReference type="FunFam" id="3.20.20.140:FF:000005">
    <property type="entry name" value="TatD family hydrolase"/>
    <property type="match status" value="1"/>
</dbReference>
<evidence type="ECO:0000256" key="2">
    <source>
        <dbReference type="ARBA" id="ARBA00022723"/>
    </source>
</evidence>
<comment type="similarity">
    <text evidence="1">Belongs to the metallo-dependent hydrolases superfamily. TatD-type hydrolase family.</text>
</comment>
<dbReference type="InterPro" id="IPR001130">
    <property type="entry name" value="TatD-like"/>
</dbReference>
<reference evidence="5 6" key="1">
    <citation type="submission" date="2018-01" db="EMBL/GenBank/DDBJ databases">
        <title>Denitrification phenotypes of diverse strains of Pseudomonas stutzeri.</title>
        <authorList>
            <person name="Milligan D.A."/>
            <person name="Bergaust L."/>
            <person name="Bakken L.R."/>
            <person name="Frostegard A."/>
        </authorList>
    </citation>
    <scope>NUCLEOTIDE SEQUENCE [LARGE SCALE GENOMIC DNA]</scope>
    <source>
        <strain evidence="5 6">DSM 50238</strain>
    </source>
</reference>
<comment type="caution">
    <text evidence="5">The sequence shown here is derived from an EMBL/GenBank/DDBJ whole genome shotgun (WGS) entry which is preliminary data.</text>
</comment>
<evidence type="ECO:0000256" key="3">
    <source>
        <dbReference type="ARBA" id="ARBA00022801"/>
    </source>
</evidence>
<dbReference type="SUPFAM" id="SSF51556">
    <property type="entry name" value="Metallo-dependent hydrolases"/>
    <property type="match status" value="1"/>
</dbReference>
<dbReference type="InterPro" id="IPR032466">
    <property type="entry name" value="Metal_Hydrolase"/>
</dbReference>
<dbReference type="AlphaFoldDB" id="A0A8E2U1R3"/>
<dbReference type="PROSITE" id="PS01137">
    <property type="entry name" value="TATD_1"/>
    <property type="match status" value="1"/>
</dbReference>
<sequence>MPLIDTHTHLDFEDFDADRQAVLARCAALGVERIVVLGVHAQNWQRVWQLASEQPAVYAALGLHPVYQHQHRDEHLTALGEWLQRLRGEAKLCAIGEIGLDYYIDAPDHERQQYLLERQLQLASDFELPALLHVRRAHAAMIATLKRHRLHRGGIVHAFSGSWEEAREYLKLGFKLGLGGAGTWPQARRMQRVLEQLPRHGIVLETDAPDMPPAGHVGERNSPELLPEICQRLAELKGISTAELAAASYRNSCELFGWPLGDT</sequence>
<dbReference type="Pfam" id="PF01026">
    <property type="entry name" value="TatD_DNase"/>
    <property type="match status" value="1"/>
</dbReference>
<dbReference type="EMBL" id="POUK01000002">
    <property type="protein sequence ID" value="PNF77021.1"/>
    <property type="molecule type" value="Genomic_DNA"/>
</dbReference>